<keyword evidence="4" id="KW-1185">Reference proteome</keyword>
<reference evidence="4" key="1">
    <citation type="submission" date="2022-10" db="EMBL/GenBank/DDBJ databases">
        <title>Genome assembly of Pristionchus species.</title>
        <authorList>
            <person name="Yoshida K."/>
            <person name="Sommer R.J."/>
        </authorList>
    </citation>
    <scope>NUCLEOTIDE SEQUENCE [LARGE SCALE GENOMIC DNA]</scope>
    <source>
        <strain evidence="4">RS5460</strain>
    </source>
</reference>
<organism evidence="3 4">
    <name type="scientific">Pristionchus mayeri</name>
    <dbReference type="NCBI Taxonomy" id="1317129"/>
    <lineage>
        <taxon>Eukaryota</taxon>
        <taxon>Metazoa</taxon>
        <taxon>Ecdysozoa</taxon>
        <taxon>Nematoda</taxon>
        <taxon>Chromadorea</taxon>
        <taxon>Rhabditida</taxon>
        <taxon>Rhabditina</taxon>
        <taxon>Diplogasteromorpha</taxon>
        <taxon>Diplogasteroidea</taxon>
        <taxon>Neodiplogasteridae</taxon>
        <taxon>Pristionchus</taxon>
    </lineage>
</organism>
<feature type="non-terminal residue" evidence="3">
    <location>
        <position position="1"/>
    </location>
</feature>
<feature type="region of interest" description="Disordered" evidence="2">
    <location>
        <begin position="216"/>
        <end position="246"/>
    </location>
</feature>
<feature type="coiled-coil region" evidence="1">
    <location>
        <begin position="6"/>
        <end position="55"/>
    </location>
</feature>
<accession>A0AAN5IBP8</accession>
<name>A0AAN5IBP8_9BILA</name>
<gene>
    <name evidence="3" type="ORF">PMAYCL1PPCAC_30433</name>
</gene>
<sequence>SLTRRISILESGLRDAKERIEAMKAADLSHVLESIDRVSEEMSASQNEIKSQRALDRGSQLVIEDSVKSLMKDRTVDQERLTEVERFMGRMMSGTENTNDLITPKTIRKELQATNERDEFNDLRLYTIEDKLRGIVDQMERVHERLATLEEAITKMLLLDTFKSMLTNHADELSSRTSEEALVEGARVERVEKITSQQSGSIDEMNKAGDEVLDATQMTGCDDPTTAKEGNGEEGEEADESIRDEETPYCDENDNCTCSMCTEGKTPKVISDLLNGHRGTFDQSRIATRSDLIDIRDALSVRKRRSSFLEDTRHYFGEGVHCDHCDVTIREGASLLSHVSSERHAQATCILKEDLRFWWNRIRDADE</sequence>
<comment type="caution">
    <text evidence="3">The sequence shown here is derived from an EMBL/GenBank/DDBJ whole genome shotgun (WGS) entry which is preliminary data.</text>
</comment>
<evidence type="ECO:0000313" key="4">
    <source>
        <dbReference type="Proteomes" id="UP001328107"/>
    </source>
</evidence>
<evidence type="ECO:0000256" key="1">
    <source>
        <dbReference type="SAM" id="Coils"/>
    </source>
</evidence>
<dbReference type="Proteomes" id="UP001328107">
    <property type="component" value="Unassembled WGS sequence"/>
</dbReference>
<dbReference type="AlphaFoldDB" id="A0AAN5IBP8"/>
<keyword evidence="1" id="KW-0175">Coiled coil</keyword>
<protein>
    <submittedName>
        <fullName evidence="3">Uncharacterized protein</fullName>
    </submittedName>
</protein>
<dbReference type="EMBL" id="BTRK01000006">
    <property type="protein sequence ID" value="GMR60238.1"/>
    <property type="molecule type" value="Genomic_DNA"/>
</dbReference>
<evidence type="ECO:0000256" key="2">
    <source>
        <dbReference type="SAM" id="MobiDB-lite"/>
    </source>
</evidence>
<evidence type="ECO:0000313" key="3">
    <source>
        <dbReference type="EMBL" id="GMR60238.1"/>
    </source>
</evidence>
<proteinExistence type="predicted"/>